<comment type="subcellular location">
    <subcellularLocation>
        <location evidence="1">Membrane</location>
    </subcellularLocation>
</comment>
<evidence type="ECO:0000256" key="4">
    <source>
        <dbReference type="ARBA" id="ARBA00023136"/>
    </source>
</evidence>
<feature type="compositionally biased region" description="Low complexity" evidence="5">
    <location>
        <begin position="625"/>
        <end position="640"/>
    </location>
</feature>
<evidence type="ECO:0000313" key="8">
    <source>
        <dbReference type="Proteomes" id="UP001652642"/>
    </source>
</evidence>
<evidence type="ECO:0000256" key="2">
    <source>
        <dbReference type="ARBA" id="ARBA00022692"/>
    </source>
</evidence>
<keyword evidence="9 10" id="KW-0675">Receptor</keyword>
<feature type="transmembrane region" description="Helical" evidence="6">
    <location>
        <begin position="168"/>
        <end position="196"/>
    </location>
</feature>
<feature type="transmembrane region" description="Helical" evidence="6">
    <location>
        <begin position="85"/>
        <end position="106"/>
    </location>
</feature>
<dbReference type="Gene3D" id="1.20.1070.10">
    <property type="entry name" value="Rhodopsin 7-helix transmembrane proteins"/>
    <property type="match status" value="1"/>
</dbReference>
<feature type="region of interest" description="Disordered" evidence="5">
    <location>
        <begin position="591"/>
        <end position="653"/>
    </location>
</feature>
<dbReference type="PANTHER" id="PTHR16518:SF5">
    <property type="entry name" value="G-PROTEIN COUPLED RECEPTOR 153-RELATED"/>
    <property type="match status" value="1"/>
</dbReference>
<dbReference type="PANTHER" id="PTHR16518">
    <property type="entry name" value="G-PROTEIN COUPLED RECEPTOR 153, 162"/>
    <property type="match status" value="1"/>
</dbReference>
<feature type="transmembrane region" description="Helical" evidence="6">
    <location>
        <begin position="44"/>
        <end position="65"/>
    </location>
</feature>
<sequence length="653" mass="72919">MNDARLLHNNAVAWLACSGFSLLANAWGILSVSAKQKKWKPLEFLICTLAGTHVLNVAIPVTMYAVIQLRRLHSDYEWNEGLCKVFVSTFYTLTLVTCFLVTSLSYHRMWMVRWPVNYRLSNTKKQAVHTVMGIWMVSFILSTLPAVGWHDTAERFYAADCRFIVTEIGLGFGVCFLLLISGSVAMGVVCVAITLFQTFSIQAGNAVDKHKFNVPTIVVEDAQGKRRSSIDGSEPIKTSLQITYLITGIVFIYDFLMGFPLLVVSIASLKSDTAYDWMVLCVLWCTVVQSLLLPLFLWACDRYRADVRSVWEKCVTIMSNDDSGEETSLDGAIHTDLLYERPYNYSYTGDIQALDHLAKYDLSALERGLPQACPAKSTSEDKMQYLQVPPTRRFSHDETDVWTTGQISAYLQHWGAGEEMAASLAHLLLPQHSYDHRRRGSLLSYQEDGHLHRKQRRRSAESTLSLRPFSCEDFYAKEQGYRAFSKEEVVNFIDDTSPFPTPRKAPVRSASVSRLPDALRDPSANFPLTHFEREPPGRRRFSAQERACSLRVPAPRLAHEDARTLFPKTGAAGETPGLEQIHIELCEALTPPEERPAGSPCSEPEGFRTGLSPSWGDQGGLQKNGSKGSTSSFLSSPSSGYVTFHSDSIGSSS</sequence>
<gene>
    <name evidence="9 10 11" type="primary">GPR153</name>
</gene>
<protein>
    <submittedName>
        <fullName evidence="9 10">Probable G-protein coupled receptor 153</fullName>
    </submittedName>
</protein>
<evidence type="ECO:0000313" key="9">
    <source>
        <dbReference type="RefSeq" id="XP_020655636.2"/>
    </source>
</evidence>
<name>A0A6J0U4N7_9SAUR</name>
<dbReference type="GeneID" id="110082435"/>
<dbReference type="InterPro" id="IPR017452">
    <property type="entry name" value="GPCR_Rhodpsn_7TM"/>
</dbReference>
<feature type="transmembrane region" description="Helical" evidence="6">
    <location>
        <begin position="242"/>
        <end position="265"/>
    </location>
</feature>
<dbReference type="CDD" id="cd15907">
    <property type="entry name" value="7tmA_GPR153"/>
    <property type="match status" value="1"/>
</dbReference>
<dbReference type="InterPro" id="IPR022347">
    <property type="entry name" value="GCR_153/162"/>
</dbReference>
<feature type="transmembrane region" description="Helical" evidence="6">
    <location>
        <begin position="277"/>
        <end position="299"/>
    </location>
</feature>
<evidence type="ECO:0000256" key="5">
    <source>
        <dbReference type="SAM" id="MobiDB-lite"/>
    </source>
</evidence>
<dbReference type="RefSeq" id="XP_020655637.2">
    <property type="nucleotide sequence ID" value="XM_020799978.2"/>
</dbReference>
<dbReference type="PROSITE" id="PS50262">
    <property type="entry name" value="G_PROTEIN_RECEP_F1_2"/>
    <property type="match status" value="1"/>
</dbReference>
<dbReference type="Pfam" id="PF00001">
    <property type="entry name" value="7tm_1"/>
    <property type="match status" value="1"/>
</dbReference>
<organism evidence="8 10">
    <name type="scientific">Pogona vitticeps</name>
    <name type="common">central bearded dragon</name>
    <dbReference type="NCBI Taxonomy" id="103695"/>
    <lineage>
        <taxon>Eukaryota</taxon>
        <taxon>Metazoa</taxon>
        <taxon>Chordata</taxon>
        <taxon>Craniata</taxon>
        <taxon>Vertebrata</taxon>
        <taxon>Euteleostomi</taxon>
        <taxon>Lepidosauria</taxon>
        <taxon>Squamata</taxon>
        <taxon>Bifurcata</taxon>
        <taxon>Unidentata</taxon>
        <taxon>Episquamata</taxon>
        <taxon>Toxicofera</taxon>
        <taxon>Iguania</taxon>
        <taxon>Acrodonta</taxon>
        <taxon>Agamidae</taxon>
        <taxon>Amphibolurinae</taxon>
        <taxon>Pogona</taxon>
    </lineage>
</organism>
<evidence type="ECO:0000256" key="6">
    <source>
        <dbReference type="SAM" id="Phobius"/>
    </source>
</evidence>
<accession>A0A6J0U4N7</accession>
<feature type="domain" description="G-protein coupled receptors family 1 profile" evidence="7">
    <location>
        <begin position="24"/>
        <end position="297"/>
    </location>
</feature>
<dbReference type="Proteomes" id="UP001652642">
    <property type="component" value="Chromosome 7"/>
</dbReference>
<dbReference type="PRINTS" id="PR01991">
    <property type="entry name" value="GPR153GPR162"/>
</dbReference>
<evidence type="ECO:0000256" key="1">
    <source>
        <dbReference type="ARBA" id="ARBA00004370"/>
    </source>
</evidence>
<evidence type="ECO:0000256" key="3">
    <source>
        <dbReference type="ARBA" id="ARBA00022989"/>
    </source>
</evidence>
<keyword evidence="3 6" id="KW-1133">Transmembrane helix</keyword>
<evidence type="ECO:0000313" key="11">
    <source>
        <dbReference type="RefSeq" id="XP_072833842.1"/>
    </source>
</evidence>
<reference evidence="9 10" key="1">
    <citation type="submission" date="2025-05" db="UniProtKB">
        <authorList>
            <consortium name="RefSeq"/>
        </authorList>
    </citation>
    <scope>IDENTIFICATION</scope>
</reference>
<dbReference type="OrthoDB" id="9887972at2759"/>
<keyword evidence="8" id="KW-1185">Reference proteome</keyword>
<evidence type="ECO:0000259" key="7">
    <source>
        <dbReference type="PROSITE" id="PS50262"/>
    </source>
</evidence>
<dbReference type="RefSeq" id="XP_020655636.2">
    <property type="nucleotide sequence ID" value="XM_020799977.2"/>
</dbReference>
<keyword evidence="2 6" id="KW-0812">Transmembrane</keyword>
<feature type="transmembrane region" description="Helical" evidence="6">
    <location>
        <begin position="127"/>
        <end position="148"/>
    </location>
</feature>
<dbReference type="InterPro" id="IPR022335">
    <property type="entry name" value="GPR153"/>
</dbReference>
<feature type="transmembrane region" description="Helical" evidence="6">
    <location>
        <begin position="12"/>
        <end position="32"/>
    </location>
</feature>
<evidence type="ECO:0000313" key="10">
    <source>
        <dbReference type="RefSeq" id="XP_020655637.2"/>
    </source>
</evidence>
<dbReference type="SUPFAM" id="SSF81321">
    <property type="entry name" value="Family A G protein-coupled receptor-like"/>
    <property type="match status" value="1"/>
</dbReference>
<proteinExistence type="predicted"/>
<dbReference type="PROSITE" id="PS51257">
    <property type="entry name" value="PROKAR_LIPOPROTEIN"/>
    <property type="match status" value="1"/>
</dbReference>
<keyword evidence="4 6" id="KW-0472">Membrane</keyword>
<dbReference type="InterPro" id="IPR000276">
    <property type="entry name" value="GPCR_Rhodpsn"/>
</dbReference>
<dbReference type="PRINTS" id="PR01992">
    <property type="entry name" value="GPR153"/>
</dbReference>
<dbReference type="RefSeq" id="XP_072833842.1">
    <property type="nucleotide sequence ID" value="XM_072977741.1"/>
</dbReference>